<sequence>MSSMLIHVENVPMAIAESDRDRVIGNLRELKDDVWELKSENTKRAYQYDFNQYLVFCKDNALPAMASDVNVTKTTCRAYLDYLMSTKLKHHSIRRKIASVRYFIGVSELPDPWKQSKLFAEYTNHKINQKPSRQSQAAPMRLENIDAINEKLDTDSLIGLRDAVIFNTAIDTIFRASNLLAIELHHIDFAKQRIFAPRSKTDKSGKGQYGYISTTTINLIDKWLTRTGIADGPLLRKLSPKQTVQDNAMQYHALLARYKNLAATLNLEFKPSCHSTRVGGVVTMFERGISLDQIQKAGGWTSSAMPMHYGEEFDVTKTGMANVR</sequence>
<dbReference type="InterPro" id="IPR011010">
    <property type="entry name" value="DNA_brk_join_enz"/>
</dbReference>
<gene>
    <name evidence="7" type="ORF">BFV95_4874</name>
</gene>
<name>A0AB36FLK6_ALTMA</name>
<dbReference type="Gene3D" id="1.10.150.130">
    <property type="match status" value="1"/>
</dbReference>
<dbReference type="InterPro" id="IPR004107">
    <property type="entry name" value="Integrase_SAM-like_N"/>
</dbReference>
<dbReference type="Gene3D" id="1.10.443.10">
    <property type="entry name" value="Intergrase catalytic core"/>
    <property type="match status" value="1"/>
</dbReference>
<dbReference type="PROSITE" id="PS51898">
    <property type="entry name" value="TYR_RECOMBINASE"/>
    <property type="match status" value="1"/>
</dbReference>
<protein>
    <submittedName>
        <fullName evidence="7">Phage integrase family protein</fullName>
    </submittedName>
</protein>
<dbReference type="PANTHER" id="PTHR34605:SF4">
    <property type="entry name" value="DNA ADENINE METHYLTRANSFERASE"/>
    <property type="match status" value="1"/>
</dbReference>
<dbReference type="EMBL" id="MIPY01000072">
    <property type="protein sequence ID" value="OES24065.1"/>
    <property type="molecule type" value="Genomic_DNA"/>
</dbReference>
<dbReference type="GO" id="GO:0003677">
    <property type="term" value="F:DNA binding"/>
    <property type="evidence" value="ECO:0007669"/>
    <property type="project" value="UniProtKB-UniRule"/>
</dbReference>
<evidence type="ECO:0000313" key="7">
    <source>
        <dbReference type="EMBL" id="OES24065.1"/>
    </source>
</evidence>
<proteinExistence type="predicted"/>
<evidence type="ECO:0000256" key="4">
    <source>
        <dbReference type="PROSITE-ProRule" id="PRU01248"/>
    </source>
</evidence>
<dbReference type="RefSeq" id="WP_240491634.1">
    <property type="nucleotide sequence ID" value="NZ_MIPW01000062.1"/>
</dbReference>
<dbReference type="InterPro" id="IPR044068">
    <property type="entry name" value="CB"/>
</dbReference>
<accession>A0AB36FLK6</accession>
<feature type="domain" description="Core-binding (CB)" evidence="6">
    <location>
        <begin position="25"/>
        <end position="108"/>
    </location>
</feature>
<organism evidence="7 8">
    <name type="scientific">Alteromonas macleodii</name>
    <name type="common">Pseudoalteromonas macleodii</name>
    <dbReference type="NCBI Taxonomy" id="28108"/>
    <lineage>
        <taxon>Bacteria</taxon>
        <taxon>Pseudomonadati</taxon>
        <taxon>Pseudomonadota</taxon>
        <taxon>Gammaproteobacteria</taxon>
        <taxon>Alteromonadales</taxon>
        <taxon>Alteromonadaceae</taxon>
        <taxon>Alteromonas/Salinimonas group</taxon>
        <taxon>Alteromonas</taxon>
    </lineage>
</organism>
<keyword evidence="1" id="KW-0229">DNA integration</keyword>
<dbReference type="AlphaFoldDB" id="A0AB36FLK6"/>
<keyword evidence="3" id="KW-0233">DNA recombination</keyword>
<evidence type="ECO:0000256" key="1">
    <source>
        <dbReference type="ARBA" id="ARBA00022908"/>
    </source>
</evidence>
<comment type="caution">
    <text evidence="7">The sequence shown here is derived from an EMBL/GenBank/DDBJ whole genome shotgun (WGS) entry which is preliminary data.</text>
</comment>
<evidence type="ECO:0000256" key="3">
    <source>
        <dbReference type="ARBA" id="ARBA00023172"/>
    </source>
</evidence>
<dbReference type="SUPFAM" id="SSF56349">
    <property type="entry name" value="DNA breaking-rejoining enzymes"/>
    <property type="match status" value="1"/>
</dbReference>
<keyword evidence="2 4" id="KW-0238">DNA-binding</keyword>
<evidence type="ECO:0000259" key="5">
    <source>
        <dbReference type="PROSITE" id="PS51898"/>
    </source>
</evidence>
<dbReference type="GO" id="GO:0015074">
    <property type="term" value="P:DNA integration"/>
    <property type="evidence" value="ECO:0007669"/>
    <property type="project" value="UniProtKB-KW"/>
</dbReference>
<evidence type="ECO:0000259" key="6">
    <source>
        <dbReference type="PROSITE" id="PS51900"/>
    </source>
</evidence>
<reference evidence="7 8" key="1">
    <citation type="submission" date="2016-09" db="EMBL/GenBank/DDBJ databases">
        <title>Draft Genome Sequence of four Alteromonas macleodii strains isolated from copper coupons and grown long-term at elevated copper levels.</title>
        <authorList>
            <person name="Cusick K."/>
            <person name="Dale J."/>
            <person name="Little B."/>
            <person name="Biffinger J."/>
        </authorList>
    </citation>
    <scope>NUCLEOTIDE SEQUENCE [LARGE SCALE GENOMIC DNA]</scope>
    <source>
        <strain evidence="7 8">KCP01</strain>
    </source>
</reference>
<dbReference type="Proteomes" id="UP000095392">
    <property type="component" value="Unassembled WGS sequence"/>
</dbReference>
<dbReference type="PROSITE" id="PS51900">
    <property type="entry name" value="CB"/>
    <property type="match status" value="1"/>
</dbReference>
<evidence type="ECO:0000256" key="2">
    <source>
        <dbReference type="ARBA" id="ARBA00023125"/>
    </source>
</evidence>
<evidence type="ECO:0000313" key="8">
    <source>
        <dbReference type="Proteomes" id="UP000095392"/>
    </source>
</evidence>
<dbReference type="InterPro" id="IPR052925">
    <property type="entry name" value="Phage_Integrase-like_Recomb"/>
</dbReference>
<dbReference type="InterPro" id="IPR002104">
    <property type="entry name" value="Integrase_catalytic"/>
</dbReference>
<dbReference type="GO" id="GO:0006310">
    <property type="term" value="P:DNA recombination"/>
    <property type="evidence" value="ECO:0007669"/>
    <property type="project" value="UniProtKB-KW"/>
</dbReference>
<dbReference type="InterPro" id="IPR013762">
    <property type="entry name" value="Integrase-like_cat_sf"/>
</dbReference>
<keyword evidence="8" id="KW-1185">Reference proteome</keyword>
<dbReference type="Pfam" id="PF00589">
    <property type="entry name" value="Phage_integrase"/>
    <property type="match status" value="1"/>
</dbReference>
<dbReference type="Pfam" id="PF02899">
    <property type="entry name" value="Phage_int_SAM_1"/>
    <property type="match status" value="1"/>
</dbReference>
<dbReference type="SUPFAM" id="SSF47823">
    <property type="entry name" value="lambda integrase-like, N-terminal domain"/>
    <property type="match status" value="1"/>
</dbReference>
<dbReference type="InterPro" id="IPR010998">
    <property type="entry name" value="Integrase_recombinase_N"/>
</dbReference>
<feature type="domain" description="Tyr recombinase" evidence="5">
    <location>
        <begin position="135"/>
        <end position="324"/>
    </location>
</feature>
<dbReference type="PANTHER" id="PTHR34605">
    <property type="entry name" value="PHAGE_INTEGRASE DOMAIN-CONTAINING PROTEIN"/>
    <property type="match status" value="1"/>
</dbReference>